<reference evidence="1" key="1">
    <citation type="submission" date="2020-09" db="EMBL/GenBank/DDBJ databases">
        <title>Comparative genome analyses of four rice-infecting Rhizoctonia solani isolates reveal extensive enrichment of homogalacturonan modification genes.</title>
        <authorList>
            <person name="Lee D.-Y."/>
            <person name="Jeon J."/>
            <person name="Kim K.-T."/>
            <person name="Cheong K."/>
            <person name="Song H."/>
            <person name="Choi G."/>
            <person name="Ko J."/>
            <person name="Opiyo S.O."/>
            <person name="Zuo S."/>
            <person name="Madhav S."/>
            <person name="Lee Y.-H."/>
            <person name="Wang G.-L."/>
        </authorList>
    </citation>
    <scope>NUCLEOTIDE SEQUENCE</scope>
    <source>
        <strain evidence="1">AG1-IA B2</strain>
    </source>
</reference>
<sequence>MGAKILRAAGTERVEKVVFWCRNTADVFRELFGILALKNEYHFQPERHYTERNKTNRQYGEAWSAEEWWRIQQKIRDKYATVGRYVIATDQTPLTGFCGSKKAHPVYFTIANLPKRIRQTHSHCAMVLVGYLPIPDLDCKPNDKAARFMKDKLFNDCMRNLLRPLTEAERTGIKVVCADRGVRRIYPTLSAAIADFPEQCHNACTRGSGCPVCVVQPNVRGDLDPDVPLRQKVPTLNAIIEHRKEGSPNFEDWGCMTCGHDLLHQCHKGVFKDHLAKYMIPKLIGAKELDKRYQALAIYRPGSKEMMKVFLPATAGAGPKAVQATHALLKFMYLAHSSTLTEAELSKMDEKLAIFHNEKSAFNASLKTPKAYGCVSTAPGIPRFQIQTGRQGRSGRLEDGWQDFDLFDEQTGLFHKMGAADLDELADPDSDFEAGCVVEKVVGDERDAQPRIHDTQSQGLATNLRAQQQGTKIHYPNPEIVTANCGRFVAVEYLIKAHMATNLINDVSSYLKRLHPNLPATTLQLDTELHTWTVARLFHSPLPFKPLESPHVDRIRARPAKVDIIGRVRRVGQYDTVLVLAYPSKTGIHRE</sequence>
<dbReference type="AlphaFoldDB" id="A0A8H7M2D5"/>
<dbReference type="Proteomes" id="UP000614334">
    <property type="component" value="Unassembled WGS sequence"/>
</dbReference>
<dbReference type="EMBL" id="JACYCF010000006">
    <property type="protein sequence ID" value="KAF8756359.1"/>
    <property type="molecule type" value="Genomic_DNA"/>
</dbReference>
<comment type="caution">
    <text evidence="1">The sequence shown here is derived from an EMBL/GenBank/DDBJ whole genome shotgun (WGS) entry which is preliminary data.</text>
</comment>
<proteinExistence type="predicted"/>
<gene>
    <name evidence="1" type="ORF">RHS01_04301</name>
</gene>
<accession>A0A8H7M2D5</accession>
<protein>
    <submittedName>
        <fullName evidence="1">Zn-finger protein</fullName>
    </submittedName>
</protein>
<evidence type="ECO:0000313" key="1">
    <source>
        <dbReference type="EMBL" id="KAF8756359.1"/>
    </source>
</evidence>
<dbReference type="InterPro" id="IPR041078">
    <property type="entry name" value="Plavaka"/>
</dbReference>
<name>A0A8H7M2D5_9AGAM</name>
<organism evidence="1 2">
    <name type="scientific">Rhizoctonia solani</name>
    <dbReference type="NCBI Taxonomy" id="456999"/>
    <lineage>
        <taxon>Eukaryota</taxon>
        <taxon>Fungi</taxon>
        <taxon>Dikarya</taxon>
        <taxon>Basidiomycota</taxon>
        <taxon>Agaricomycotina</taxon>
        <taxon>Agaricomycetes</taxon>
        <taxon>Cantharellales</taxon>
        <taxon>Ceratobasidiaceae</taxon>
        <taxon>Rhizoctonia</taxon>
    </lineage>
</organism>
<dbReference type="Pfam" id="PF18759">
    <property type="entry name" value="Plavaka"/>
    <property type="match status" value="1"/>
</dbReference>
<evidence type="ECO:0000313" key="2">
    <source>
        <dbReference type="Proteomes" id="UP000614334"/>
    </source>
</evidence>